<dbReference type="PANTHER" id="PTHR33018:SF31">
    <property type="entry name" value="TRANSPOSASE, PTTA_EN_SPM, PLANT"/>
    <property type="match status" value="1"/>
</dbReference>
<dbReference type="Pfam" id="PF26133">
    <property type="entry name" value="DUF8039"/>
    <property type="match status" value="1"/>
</dbReference>
<dbReference type="PROSITE" id="PS50600">
    <property type="entry name" value="ULP_PROTEASE"/>
    <property type="match status" value="1"/>
</dbReference>
<keyword evidence="5" id="KW-1185">Reference proteome</keyword>
<dbReference type="Gene3D" id="3.40.395.10">
    <property type="entry name" value="Adenoviral Proteinase, Chain A"/>
    <property type="match status" value="1"/>
</dbReference>
<dbReference type="InterPro" id="IPR058352">
    <property type="entry name" value="DUF8039"/>
</dbReference>
<evidence type="ECO:0000313" key="6">
    <source>
        <dbReference type="RefSeq" id="XP_056697774.1"/>
    </source>
</evidence>
<accession>A0ABM3RQ87</accession>
<reference evidence="6" key="2">
    <citation type="submission" date="2025-08" db="UniProtKB">
        <authorList>
            <consortium name="RefSeq"/>
        </authorList>
    </citation>
    <scope>IDENTIFICATION</scope>
    <source>
        <tissue evidence="6">Leaf</tissue>
    </source>
</reference>
<feature type="domain" description="Ubiquitin-like protease family profile" evidence="4">
    <location>
        <begin position="320"/>
        <end position="487"/>
    </location>
</feature>
<sequence>MYQGQAGGVQNELREKEKSGEFVSHGSHDILTEALGNPEHGGYVRGVGGKAMLTSVFKRKRRCNQTEGMLTIKQVEEITNFLTEQVREQTRAEMRVVTLDVLKSCGIQVPKDLEVNTIDVPTRSSCQSVDPDPFANGSKEPIPCDILVLEESSGNRVVATGTLLKSVPGELVHGVPLLEDHVKVKILHVVEGEENTPLPLPFFGHESLGEIKGIWAQWPRSQVRLSIENLIDQPPPPKKIRNNLMEGKKLVDTGSAVESRFNDNEEELAPFLIGKDMFLALPNSCKQLYNLYKNRDVDFSVDVDFEEDILYYPDKVSFTAYVFGDDLKKLLNMEYIRTSCVDIWIRFLQNEITKNKLQEEVGFFCPHKLGLVKLRPSIHTKYVNHSITKQSTKKYILAPIRQDKYHWMLVVICLERGEAFFFDSMADGSLENLHTKGSLSVAYRTLMNMDKGSRKTKLTWKVVKCPRSQQVGLVESGYYVMKYMDQIVSLVSKKERDFQKHFTLEAYTQ</sequence>
<evidence type="ECO:0000259" key="4">
    <source>
        <dbReference type="PROSITE" id="PS50600"/>
    </source>
</evidence>
<name>A0ABM3RQ87_SPIOL</name>
<comment type="similarity">
    <text evidence="1">Belongs to the peptidase C48 family.</text>
</comment>
<keyword evidence="2" id="KW-0645">Protease</keyword>
<organism evidence="5 6">
    <name type="scientific">Spinacia oleracea</name>
    <name type="common">Spinach</name>
    <dbReference type="NCBI Taxonomy" id="3562"/>
    <lineage>
        <taxon>Eukaryota</taxon>
        <taxon>Viridiplantae</taxon>
        <taxon>Streptophyta</taxon>
        <taxon>Embryophyta</taxon>
        <taxon>Tracheophyta</taxon>
        <taxon>Spermatophyta</taxon>
        <taxon>Magnoliopsida</taxon>
        <taxon>eudicotyledons</taxon>
        <taxon>Gunneridae</taxon>
        <taxon>Pentapetalae</taxon>
        <taxon>Caryophyllales</taxon>
        <taxon>Chenopodiaceae</taxon>
        <taxon>Chenopodioideae</taxon>
        <taxon>Anserineae</taxon>
        <taxon>Spinacia</taxon>
    </lineage>
</organism>
<evidence type="ECO:0000256" key="3">
    <source>
        <dbReference type="ARBA" id="ARBA00022801"/>
    </source>
</evidence>
<dbReference type="Pfam" id="PF02902">
    <property type="entry name" value="Peptidase_C48"/>
    <property type="match status" value="1"/>
</dbReference>
<keyword evidence="3" id="KW-0378">Hydrolase</keyword>
<dbReference type="InterPro" id="IPR038765">
    <property type="entry name" value="Papain-like_cys_pep_sf"/>
</dbReference>
<dbReference type="RefSeq" id="XP_056697774.1">
    <property type="nucleotide sequence ID" value="XM_056841796.1"/>
</dbReference>
<dbReference type="Proteomes" id="UP000813463">
    <property type="component" value="Chromosome 4"/>
</dbReference>
<evidence type="ECO:0000256" key="1">
    <source>
        <dbReference type="ARBA" id="ARBA00005234"/>
    </source>
</evidence>
<dbReference type="GeneID" id="130471584"/>
<evidence type="ECO:0000313" key="5">
    <source>
        <dbReference type="Proteomes" id="UP000813463"/>
    </source>
</evidence>
<dbReference type="SUPFAM" id="SSF54001">
    <property type="entry name" value="Cysteine proteinases"/>
    <property type="match status" value="1"/>
</dbReference>
<evidence type="ECO:0000256" key="2">
    <source>
        <dbReference type="ARBA" id="ARBA00022670"/>
    </source>
</evidence>
<reference evidence="5" key="1">
    <citation type="journal article" date="2021" name="Nat. Commun.">
        <title>Genomic analyses provide insights into spinach domestication and the genetic basis of agronomic traits.</title>
        <authorList>
            <person name="Cai X."/>
            <person name="Sun X."/>
            <person name="Xu C."/>
            <person name="Sun H."/>
            <person name="Wang X."/>
            <person name="Ge C."/>
            <person name="Zhang Z."/>
            <person name="Wang Q."/>
            <person name="Fei Z."/>
            <person name="Jiao C."/>
            <person name="Wang Q."/>
        </authorList>
    </citation>
    <scope>NUCLEOTIDE SEQUENCE [LARGE SCALE GENOMIC DNA]</scope>
    <source>
        <strain evidence="5">cv. Varoflay</strain>
    </source>
</reference>
<dbReference type="PANTHER" id="PTHR33018">
    <property type="entry name" value="OS10G0338966 PROTEIN-RELATED"/>
    <property type="match status" value="1"/>
</dbReference>
<dbReference type="InterPro" id="IPR003653">
    <property type="entry name" value="Peptidase_C48_C"/>
</dbReference>
<proteinExistence type="inferred from homology"/>
<protein>
    <recommendedName>
        <fullName evidence="4">Ubiquitin-like protease family profile domain-containing protein</fullName>
    </recommendedName>
</protein>
<gene>
    <name evidence="6" type="primary">LOC130471584</name>
</gene>